<dbReference type="AlphaFoldDB" id="A0A8J6JDQ2"/>
<protein>
    <recommendedName>
        <fullName evidence="4">Energy-coupling factor transport system substrate-specific component</fullName>
    </recommendedName>
</protein>
<feature type="transmembrane region" description="Helical" evidence="1">
    <location>
        <begin position="44"/>
        <end position="64"/>
    </location>
</feature>
<dbReference type="Proteomes" id="UP000661435">
    <property type="component" value="Unassembled WGS sequence"/>
</dbReference>
<reference evidence="2" key="1">
    <citation type="submission" date="2020-08" db="EMBL/GenBank/DDBJ databases">
        <title>Genome public.</title>
        <authorList>
            <person name="Liu C."/>
            <person name="Sun Q."/>
        </authorList>
    </citation>
    <scope>NUCLEOTIDE SEQUENCE</scope>
    <source>
        <strain evidence="2">NSJ-51</strain>
    </source>
</reference>
<evidence type="ECO:0008006" key="4">
    <source>
        <dbReference type="Google" id="ProtNLM"/>
    </source>
</evidence>
<keyword evidence="1" id="KW-0812">Transmembrane</keyword>
<name>A0A8J6JDQ2_9FIRM</name>
<gene>
    <name evidence="2" type="ORF">H8S57_06345</name>
</gene>
<dbReference type="RefSeq" id="WP_186907244.1">
    <property type="nucleotide sequence ID" value="NZ_JACOPP010000006.1"/>
</dbReference>
<sequence>MTASDRPSRRPMRAREIVLLGLLGAVLFVSKMALAGLPNIEPVSLLIMVYMAVLGWRGLFPVYIYVFLEYLIWGVNLWSICYLYVWLVLALLARLLRRMESALGWAVLSGAFGLCFGALCALTYLVAVGWSYALSWWISGIPFDLAHCAGNFGMALVLFRPCRKVLARLAGNLARP</sequence>
<keyword evidence="1" id="KW-1133">Transmembrane helix</keyword>
<proteinExistence type="predicted"/>
<dbReference type="EMBL" id="JACOPP010000006">
    <property type="protein sequence ID" value="MBC5733344.1"/>
    <property type="molecule type" value="Genomic_DNA"/>
</dbReference>
<dbReference type="Gene3D" id="1.10.1760.20">
    <property type="match status" value="1"/>
</dbReference>
<feature type="transmembrane region" description="Helical" evidence="1">
    <location>
        <begin position="136"/>
        <end position="159"/>
    </location>
</feature>
<organism evidence="2 3">
    <name type="scientific">Lawsonibacter hominis</name>
    <dbReference type="NCBI Taxonomy" id="2763053"/>
    <lineage>
        <taxon>Bacteria</taxon>
        <taxon>Bacillati</taxon>
        <taxon>Bacillota</taxon>
        <taxon>Clostridia</taxon>
        <taxon>Eubacteriales</taxon>
        <taxon>Oscillospiraceae</taxon>
        <taxon>Lawsonibacter</taxon>
    </lineage>
</organism>
<feature type="transmembrane region" description="Helical" evidence="1">
    <location>
        <begin position="70"/>
        <end position="93"/>
    </location>
</feature>
<comment type="caution">
    <text evidence="2">The sequence shown here is derived from an EMBL/GenBank/DDBJ whole genome shotgun (WGS) entry which is preliminary data.</text>
</comment>
<feature type="transmembrane region" description="Helical" evidence="1">
    <location>
        <begin position="17"/>
        <end position="37"/>
    </location>
</feature>
<evidence type="ECO:0000313" key="3">
    <source>
        <dbReference type="Proteomes" id="UP000661435"/>
    </source>
</evidence>
<feature type="transmembrane region" description="Helical" evidence="1">
    <location>
        <begin position="105"/>
        <end position="130"/>
    </location>
</feature>
<evidence type="ECO:0000256" key="1">
    <source>
        <dbReference type="SAM" id="Phobius"/>
    </source>
</evidence>
<accession>A0A8J6JDQ2</accession>
<evidence type="ECO:0000313" key="2">
    <source>
        <dbReference type="EMBL" id="MBC5733344.1"/>
    </source>
</evidence>
<keyword evidence="1" id="KW-0472">Membrane</keyword>
<keyword evidence="3" id="KW-1185">Reference proteome</keyword>